<dbReference type="EMBL" id="VRZA01000003">
    <property type="protein sequence ID" value="TXS93882.1"/>
    <property type="molecule type" value="Genomic_DNA"/>
</dbReference>
<dbReference type="RefSeq" id="WP_148068224.1">
    <property type="nucleotide sequence ID" value="NZ_VRZA01000003.1"/>
</dbReference>
<keyword evidence="1" id="KW-1133">Transmembrane helix</keyword>
<proteinExistence type="predicted"/>
<feature type="transmembrane region" description="Helical" evidence="1">
    <location>
        <begin position="16"/>
        <end position="32"/>
    </location>
</feature>
<dbReference type="Proteomes" id="UP000321039">
    <property type="component" value="Unassembled WGS sequence"/>
</dbReference>
<gene>
    <name evidence="2" type="ORF">FV139_09635</name>
</gene>
<reference evidence="2 3" key="1">
    <citation type="submission" date="2019-08" db="EMBL/GenBank/DDBJ databases">
        <title>Parahaliea maris sp. nov., isolated from the surface seawater.</title>
        <authorList>
            <person name="Liu Y."/>
        </authorList>
    </citation>
    <scope>NUCLEOTIDE SEQUENCE [LARGE SCALE GENOMIC DNA]</scope>
    <source>
        <strain evidence="2 3">HSLHS9</strain>
    </source>
</reference>
<accession>A0A5C9A1S5</accession>
<evidence type="ECO:0000313" key="3">
    <source>
        <dbReference type="Proteomes" id="UP000321039"/>
    </source>
</evidence>
<keyword evidence="1" id="KW-0812">Transmembrane</keyword>
<evidence type="ECO:0000313" key="2">
    <source>
        <dbReference type="EMBL" id="TXS93882.1"/>
    </source>
</evidence>
<sequence length="443" mass="47930">MKPDTDPGPKRRSGPRVVYTVALWGAMAGDVISRIQNLKLGQQLALVAAGCCLFVSLSLVLLATSSSQHLLQSQQAEHGNALARQIANRLGTALETGDLLSVAASLQRFVADSPADQVAIYDVEGKALGQAGSPRGNSQQQYRAPVRVASDIAGEVVITLNTDNAQAARWRFLLSLLGLAILLSSAVYGLTLHLGQRLGKQLLQLGRRIALEENRGGPRPPNEVQSLAVDIDALPMDLLRARSGTGPRDENYDSSAILYIHLTSLTEYVDTLDEESLHRYTDRLHQVVYAAAGFYDGRIQVMRQFGLAILFSGQGNAGSAAFRAASCAWLVQAVSREVEKQMSLSLGMNMAVAHSELGLGDETDIYPGLYMQHTLDELQNVCASRPPRVMLSPGVCEDVEVNGRLEAQPSELGDYSILESFEGPYADLLERQLQLILRKIAGP</sequence>
<organism evidence="2 3">
    <name type="scientific">Parahaliea maris</name>
    <dbReference type="NCBI Taxonomy" id="2716870"/>
    <lineage>
        <taxon>Bacteria</taxon>
        <taxon>Pseudomonadati</taxon>
        <taxon>Pseudomonadota</taxon>
        <taxon>Gammaproteobacteria</taxon>
        <taxon>Cellvibrionales</taxon>
        <taxon>Halieaceae</taxon>
        <taxon>Parahaliea</taxon>
    </lineage>
</organism>
<dbReference type="AlphaFoldDB" id="A0A5C9A1S5"/>
<feature type="transmembrane region" description="Helical" evidence="1">
    <location>
        <begin position="44"/>
        <end position="63"/>
    </location>
</feature>
<evidence type="ECO:0008006" key="4">
    <source>
        <dbReference type="Google" id="ProtNLM"/>
    </source>
</evidence>
<evidence type="ECO:0000256" key="1">
    <source>
        <dbReference type="SAM" id="Phobius"/>
    </source>
</evidence>
<keyword evidence="3" id="KW-1185">Reference proteome</keyword>
<feature type="transmembrane region" description="Helical" evidence="1">
    <location>
        <begin position="172"/>
        <end position="194"/>
    </location>
</feature>
<protein>
    <recommendedName>
        <fullName evidence="4">Guanylate cyclase domain-containing protein</fullName>
    </recommendedName>
</protein>
<comment type="caution">
    <text evidence="2">The sequence shown here is derived from an EMBL/GenBank/DDBJ whole genome shotgun (WGS) entry which is preliminary data.</text>
</comment>
<name>A0A5C9A1S5_9GAMM</name>
<keyword evidence="1" id="KW-0472">Membrane</keyword>